<dbReference type="AlphaFoldDB" id="A0A2N3LKL2"/>
<reference evidence="1 2" key="1">
    <citation type="submission" date="2017-11" db="EMBL/GenBank/DDBJ databases">
        <title>Bacillus camelliae sp. nov., isolated from pu'er tea.</title>
        <authorList>
            <person name="Niu L."/>
        </authorList>
    </citation>
    <scope>NUCLEOTIDE SEQUENCE [LARGE SCALE GENOMIC DNA]</scope>
    <source>
        <strain evidence="1 2">7578-1</strain>
    </source>
</reference>
<dbReference type="Proteomes" id="UP000233440">
    <property type="component" value="Unassembled WGS sequence"/>
</dbReference>
<gene>
    <name evidence="1" type="ORF">CWO92_10210</name>
</gene>
<keyword evidence="2" id="KW-1185">Reference proteome</keyword>
<dbReference type="Pfam" id="PF12438">
    <property type="entry name" value="DUF3679"/>
    <property type="match status" value="1"/>
</dbReference>
<dbReference type="InterPro" id="IPR020534">
    <property type="entry name" value="Uncharacterised_YqxA"/>
</dbReference>
<proteinExistence type="predicted"/>
<protein>
    <submittedName>
        <fullName evidence="1">DUF3679 domain-containing protein</fullName>
    </submittedName>
</protein>
<dbReference type="RefSeq" id="WP_101354106.1">
    <property type="nucleotide sequence ID" value="NZ_PIQO01000006.1"/>
</dbReference>
<sequence length="111" mass="12442">MTRFFIKCSLLIALLFIGVLIGMEKANQGMVKMKGYDDPSLQSPVQTQEKNNGKIDTVVMGKNITSHNLEKKKEHLQDIKAFNFFSSIGKVLTNIISSVTEKIIDFVSSFI</sequence>
<accession>A0A2N3LKL2</accession>
<comment type="caution">
    <text evidence="1">The sequence shown here is derived from an EMBL/GenBank/DDBJ whole genome shotgun (WGS) entry which is preliminary data.</text>
</comment>
<evidence type="ECO:0000313" key="1">
    <source>
        <dbReference type="EMBL" id="PKR85127.1"/>
    </source>
</evidence>
<dbReference type="OrthoDB" id="2941402at2"/>
<evidence type="ECO:0000313" key="2">
    <source>
        <dbReference type="Proteomes" id="UP000233440"/>
    </source>
</evidence>
<dbReference type="EMBL" id="PIQO01000006">
    <property type="protein sequence ID" value="PKR85127.1"/>
    <property type="molecule type" value="Genomic_DNA"/>
</dbReference>
<name>A0A2N3LKL2_9BACI</name>
<organism evidence="1 2">
    <name type="scientific">Heyndrickxia camelliae</name>
    <dbReference type="NCBI Taxonomy" id="1707093"/>
    <lineage>
        <taxon>Bacteria</taxon>
        <taxon>Bacillati</taxon>
        <taxon>Bacillota</taxon>
        <taxon>Bacilli</taxon>
        <taxon>Bacillales</taxon>
        <taxon>Bacillaceae</taxon>
        <taxon>Heyndrickxia</taxon>
    </lineage>
</organism>